<keyword evidence="5" id="KW-1185">Reference proteome</keyword>
<feature type="signal peptide" evidence="2">
    <location>
        <begin position="1"/>
        <end position="22"/>
    </location>
</feature>
<organism evidence="4 5">
    <name type="scientific">Flavobacterium pallidum</name>
    <dbReference type="NCBI Taxonomy" id="2172098"/>
    <lineage>
        <taxon>Bacteria</taxon>
        <taxon>Pseudomonadati</taxon>
        <taxon>Bacteroidota</taxon>
        <taxon>Flavobacteriia</taxon>
        <taxon>Flavobacteriales</taxon>
        <taxon>Flavobacteriaceae</taxon>
        <taxon>Flavobacterium</taxon>
    </lineage>
</organism>
<dbReference type="EMBL" id="CP029187">
    <property type="protein sequence ID" value="AWI24579.1"/>
    <property type="molecule type" value="Genomic_DNA"/>
</dbReference>
<feature type="domain" description="TPM" evidence="3">
    <location>
        <begin position="36"/>
        <end position="159"/>
    </location>
</feature>
<evidence type="ECO:0000259" key="3">
    <source>
        <dbReference type="Pfam" id="PF04536"/>
    </source>
</evidence>
<dbReference type="InterPro" id="IPR007621">
    <property type="entry name" value="TPM_dom"/>
</dbReference>
<evidence type="ECO:0000313" key="4">
    <source>
        <dbReference type="EMBL" id="AWI24579.1"/>
    </source>
</evidence>
<dbReference type="RefSeq" id="WP_108902378.1">
    <property type="nucleotide sequence ID" value="NZ_CP029187.1"/>
</dbReference>
<name>A0A2S1SDW6_9FLAO</name>
<feature type="transmembrane region" description="Helical" evidence="1">
    <location>
        <begin position="177"/>
        <end position="194"/>
    </location>
</feature>
<gene>
    <name evidence="4" type="ORF">HYN49_00975</name>
</gene>
<dbReference type="KEGG" id="fpal:HYN49_00975"/>
<dbReference type="OrthoDB" id="9810918at2"/>
<protein>
    <submittedName>
        <fullName evidence="4">Methanol dehydrogenase</fullName>
    </submittedName>
</protein>
<dbReference type="Proteomes" id="UP000244937">
    <property type="component" value="Chromosome"/>
</dbReference>
<sequence length="261" mass="27079">MKRYINILTVFVCFLLAQTGLAQFDIPEKPDFQTSVYDYAHLLNDADKKQLEEKLVRYSDSTSTQMVVIIIESLKGEDVDQLATNWGHTWGVGQAKEDNGVLILVAKNDRKVAIHPGYGVEDRLTAGIGGEIIRNVIVPEFKAENYYGGLDKGADEIIKVLKGKYKGERKEKKSGKSFPFGAIIIVIVIILAAAKRKGGGGGRGGGGIGLGEIILLSSLGRGGSGFGGGGGFGGGSSGGGGGFGGGFGGGGFSGGGSSGSW</sequence>
<feature type="chain" id="PRO_5015466358" evidence="2">
    <location>
        <begin position="23"/>
        <end position="261"/>
    </location>
</feature>
<evidence type="ECO:0000256" key="2">
    <source>
        <dbReference type="SAM" id="SignalP"/>
    </source>
</evidence>
<evidence type="ECO:0000256" key="1">
    <source>
        <dbReference type="SAM" id="Phobius"/>
    </source>
</evidence>
<keyword evidence="1" id="KW-0472">Membrane</keyword>
<proteinExistence type="predicted"/>
<dbReference type="Pfam" id="PF04536">
    <property type="entry name" value="TPM_phosphatase"/>
    <property type="match status" value="1"/>
</dbReference>
<keyword evidence="1" id="KW-1133">Transmembrane helix</keyword>
<dbReference type="Gene3D" id="3.10.310.50">
    <property type="match status" value="1"/>
</dbReference>
<keyword evidence="1" id="KW-0812">Transmembrane</keyword>
<evidence type="ECO:0000313" key="5">
    <source>
        <dbReference type="Proteomes" id="UP000244937"/>
    </source>
</evidence>
<accession>A0A2S1SDW6</accession>
<dbReference type="AlphaFoldDB" id="A0A2S1SDW6"/>
<reference evidence="4 5" key="1">
    <citation type="submission" date="2018-05" db="EMBL/GenBank/DDBJ databases">
        <title>Genome sequencing of Flavobacterium sp. HYN0049.</title>
        <authorList>
            <person name="Yi H."/>
            <person name="Baek C."/>
        </authorList>
    </citation>
    <scope>NUCLEOTIDE SEQUENCE [LARGE SCALE GENOMIC DNA]</scope>
    <source>
        <strain evidence="4 5">HYN0049</strain>
    </source>
</reference>
<dbReference type="PANTHER" id="PTHR30373:SF2">
    <property type="entry name" value="UPF0603 PROTEIN YGCG"/>
    <property type="match status" value="1"/>
</dbReference>
<keyword evidence="2" id="KW-0732">Signal</keyword>
<dbReference type="PANTHER" id="PTHR30373">
    <property type="entry name" value="UPF0603 PROTEIN YGCG"/>
    <property type="match status" value="1"/>
</dbReference>